<evidence type="ECO:0000313" key="1">
    <source>
        <dbReference type="EMBL" id="AGI67370.1"/>
    </source>
</evidence>
<name>M9RC37_9RHOB</name>
<evidence type="ECO:0000313" key="2">
    <source>
        <dbReference type="Proteomes" id="UP000005307"/>
    </source>
</evidence>
<dbReference type="GO" id="GO:0016884">
    <property type="term" value="F:carbon-nitrogen ligase activity, with glutamine as amido-N-donor"/>
    <property type="evidence" value="ECO:0007669"/>
    <property type="project" value="InterPro"/>
</dbReference>
<dbReference type="InterPro" id="IPR023168">
    <property type="entry name" value="GatB_Yqey_C_2"/>
</dbReference>
<dbReference type="Gene3D" id="1.10.1510.10">
    <property type="entry name" value="Uncharacterised protein YqeY/AIM41 PF09424, N-terminal domain"/>
    <property type="match status" value="1"/>
</dbReference>
<dbReference type="InterPro" id="IPR019004">
    <property type="entry name" value="YqeY/Aim41"/>
</dbReference>
<dbReference type="PANTHER" id="PTHR28055">
    <property type="entry name" value="ALTERED INHERITANCE OF MITOCHONDRIA PROTEIN 41, MITOCHONDRIAL"/>
    <property type="match status" value="1"/>
</dbReference>
<dbReference type="Pfam" id="PF09424">
    <property type="entry name" value="YqeY"/>
    <property type="match status" value="1"/>
</dbReference>
<dbReference type="PANTHER" id="PTHR28055:SF1">
    <property type="entry name" value="ALTERED INHERITANCE OF MITOCHONDRIA PROTEIN 41, MITOCHONDRIAL"/>
    <property type="match status" value="1"/>
</dbReference>
<dbReference type="OrthoDB" id="9788127at2"/>
<dbReference type="KEGG" id="oat:OAN307_c17030"/>
<sequence length="152" mass="16573">MELRTRVSTALKEAMKAKEADRLSTLRLITAAIKDRDIAARGDGKDEGVGDDVVLAIMGKMVKQRQESAKIYEEAGRLELAQDELSEIKTIEDFLPRQLGEDEAAAAIESAIVEVDASSIRDMGKVMAVLKGKYTGQMDFGKTGPMVKEKLG</sequence>
<reference evidence="1 2" key="1">
    <citation type="journal article" date="2013" name="PLoS ONE">
        <title>Poles Apart: Arctic and Antarctic Octadecabacter strains Share High Genome Plasticity and a New Type of Xanthorhodopsin.</title>
        <authorList>
            <person name="Vollmers J."/>
            <person name="Voget S."/>
            <person name="Dietrich S."/>
            <person name="Gollnow K."/>
            <person name="Smits M."/>
            <person name="Meyer K."/>
            <person name="Brinkhoff T."/>
            <person name="Simon M."/>
            <person name="Daniel R."/>
        </authorList>
    </citation>
    <scope>NUCLEOTIDE SEQUENCE [LARGE SCALE GENOMIC DNA]</scope>
    <source>
        <strain evidence="1 2">307</strain>
    </source>
</reference>
<dbReference type="InterPro" id="IPR042184">
    <property type="entry name" value="YqeY/Aim41_N"/>
</dbReference>
<proteinExistence type="predicted"/>
<gene>
    <name evidence="1" type="ORF">OAN307_c17030</name>
</gene>
<dbReference type="Proteomes" id="UP000005307">
    <property type="component" value="Chromosome"/>
</dbReference>
<dbReference type="HOGENOM" id="CLU_079430_2_2_5"/>
<dbReference type="eggNOG" id="COG1610">
    <property type="taxonomic scope" value="Bacteria"/>
</dbReference>
<dbReference type="AlphaFoldDB" id="M9RC37"/>
<keyword evidence="2" id="KW-1185">Reference proteome</keyword>
<protein>
    <submittedName>
        <fullName evidence="1">GatB/YqeY family protein</fullName>
    </submittedName>
</protein>
<dbReference type="InterPro" id="IPR003789">
    <property type="entry name" value="Asn/Gln_tRNA_amidoTrase-B-like"/>
</dbReference>
<accession>M9RC37</accession>
<dbReference type="Gene3D" id="1.10.10.410">
    <property type="match status" value="1"/>
</dbReference>
<dbReference type="EMBL" id="CP003740">
    <property type="protein sequence ID" value="AGI67370.1"/>
    <property type="molecule type" value="Genomic_DNA"/>
</dbReference>
<dbReference type="SUPFAM" id="SSF89095">
    <property type="entry name" value="GatB/YqeY motif"/>
    <property type="match status" value="1"/>
</dbReference>
<dbReference type="RefSeq" id="WP_015499402.1">
    <property type="nucleotide sequence ID" value="NC_020911.1"/>
</dbReference>
<dbReference type="STRING" id="391626.OAN307_c17030"/>
<organism evidence="1 2">
    <name type="scientific">Octadecabacter antarcticus 307</name>
    <dbReference type="NCBI Taxonomy" id="391626"/>
    <lineage>
        <taxon>Bacteria</taxon>
        <taxon>Pseudomonadati</taxon>
        <taxon>Pseudomonadota</taxon>
        <taxon>Alphaproteobacteria</taxon>
        <taxon>Rhodobacterales</taxon>
        <taxon>Roseobacteraceae</taxon>
        <taxon>Octadecabacter</taxon>
    </lineage>
</organism>